<dbReference type="EMBL" id="AXCN02001809">
    <property type="status" value="NOT_ANNOTATED_CDS"/>
    <property type="molecule type" value="Genomic_DNA"/>
</dbReference>
<dbReference type="AlphaFoldDB" id="A0A182QQ65"/>
<feature type="transmembrane region" description="Helical" evidence="1">
    <location>
        <begin position="157"/>
        <end position="181"/>
    </location>
</feature>
<reference evidence="3" key="1">
    <citation type="submission" date="2014-01" db="EMBL/GenBank/DDBJ databases">
        <title>The Genome Sequence of Anopheles farauti FAR1 (V2).</title>
        <authorList>
            <consortium name="The Broad Institute Genomics Platform"/>
            <person name="Neafsey D.E."/>
            <person name="Besansky N."/>
            <person name="Howell P."/>
            <person name="Walton C."/>
            <person name="Young S.K."/>
            <person name="Zeng Q."/>
            <person name="Gargeya S."/>
            <person name="Fitzgerald M."/>
            <person name="Haas B."/>
            <person name="Abouelleil A."/>
            <person name="Allen A.W."/>
            <person name="Alvarado L."/>
            <person name="Arachchi H.M."/>
            <person name="Berlin A.M."/>
            <person name="Chapman S.B."/>
            <person name="Gainer-Dewar J."/>
            <person name="Goldberg J."/>
            <person name="Griggs A."/>
            <person name="Gujja S."/>
            <person name="Hansen M."/>
            <person name="Howarth C."/>
            <person name="Imamovic A."/>
            <person name="Ireland A."/>
            <person name="Larimer J."/>
            <person name="McCowan C."/>
            <person name="Murphy C."/>
            <person name="Pearson M."/>
            <person name="Poon T.W."/>
            <person name="Priest M."/>
            <person name="Roberts A."/>
            <person name="Saif S."/>
            <person name="Shea T."/>
            <person name="Sisk P."/>
            <person name="Sykes S."/>
            <person name="Wortman J."/>
            <person name="Nusbaum C."/>
            <person name="Birren B."/>
        </authorList>
    </citation>
    <scope>NUCLEOTIDE SEQUENCE [LARGE SCALE GENOMIC DNA]</scope>
    <source>
        <strain evidence="3">FAR1</strain>
    </source>
</reference>
<keyword evidence="1" id="KW-0472">Membrane</keyword>
<reference evidence="2" key="2">
    <citation type="submission" date="2020-05" db="UniProtKB">
        <authorList>
            <consortium name="EnsemblMetazoa"/>
        </authorList>
    </citation>
    <scope>IDENTIFICATION</scope>
    <source>
        <strain evidence="2">FAR1</strain>
    </source>
</reference>
<name>A0A182QQ65_9DIPT</name>
<accession>A0A182QQ65</accession>
<evidence type="ECO:0000313" key="3">
    <source>
        <dbReference type="Proteomes" id="UP000075886"/>
    </source>
</evidence>
<dbReference type="Proteomes" id="UP000075886">
    <property type="component" value="Unassembled WGS sequence"/>
</dbReference>
<keyword evidence="1" id="KW-0812">Transmembrane</keyword>
<dbReference type="EnsemblMetazoa" id="AFAF014661-RA">
    <property type="protein sequence ID" value="AFAF014661-PA"/>
    <property type="gene ID" value="AFAF014661"/>
</dbReference>
<evidence type="ECO:0000313" key="2">
    <source>
        <dbReference type="EnsemblMetazoa" id="AFAF014661-PA"/>
    </source>
</evidence>
<organism evidence="2 3">
    <name type="scientific">Anopheles farauti</name>
    <dbReference type="NCBI Taxonomy" id="69004"/>
    <lineage>
        <taxon>Eukaryota</taxon>
        <taxon>Metazoa</taxon>
        <taxon>Ecdysozoa</taxon>
        <taxon>Arthropoda</taxon>
        <taxon>Hexapoda</taxon>
        <taxon>Insecta</taxon>
        <taxon>Pterygota</taxon>
        <taxon>Neoptera</taxon>
        <taxon>Endopterygota</taxon>
        <taxon>Diptera</taxon>
        <taxon>Nematocera</taxon>
        <taxon>Culicoidea</taxon>
        <taxon>Culicidae</taxon>
        <taxon>Anophelinae</taxon>
        <taxon>Anopheles</taxon>
    </lineage>
</organism>
<dbReference type="VEuPathDB" id="VectorBase:AFAF014661"/>
<evidence type="ECO:0000256" key="1">
    <source>
        <dbReference type="SAM" id="Phobius"/>
    </source>
</evidence>
<keyword evidence="1" id="KW-1133">Transmembrane helix</keyword>
<proteinExistence type="predicted"/>
<protein>
    <submittedName>
        <fullName evidence="2">Uncharacterized protein</fullName>
    </submittedName>
</protein>
<keyword evidence="3" id="KW-1185">Reference proteome</keyword>
<sequence>MELLRDITPTSLPVPIDRLLSLSAGRNTSLPLSPETFSCESAIDTLSRSERKLTIEPRLPLITEPPFSSGSTDSFERRNAYGKWFFFESAPSGVWFGDDCCWLTRAISSQLDDLMVPLVVGVVGVLAVDEDPTLEPTMPPLVISLRLSERDMLLKELLLLLLLLLVVLQKLLLLVVVRFMVQHAGRAHPVEEVPERARRTLRVELHQRFVPIAGRSRRRSVRRAVLTLIVLMQGSDEEEIDATVWWSVPDVEVVGGTLFGTTGGATVTSATLPGTTANLWASLPRRRRSNFLPILRPHVNTAKESFMQLSGYAKDAPSEPH</sequence>